<evidence type="ECO:0000256" key="1">
    <source>
        <dbReference type="SAM" id="Coils"/>
    </source>
</evidence>
<feature type="coiled-coil region" evidence="1">
    <location>
        <begin position="44"/>
        <end position="107"/>
    </location>
</feature>
<evidence type="ECO:0000313" key="3">
    <source>
        <dbReference type="EMBL" id="UTJ07159.1"/>
    </source>
</evidence>
<organism evidence="3 4">
    <name type="scientific">Arcobacter roscoffensis</name>
    <dbReference type="NCBI Taxonomy" id="2961520"/>
    <lineage>
        <taxon>Bacteria</taxon>
        <taxon>Pseudomonadati</taxon>
        <taxon>Campylobacterota</taxon>
        <taxon>Epsilonproteobacteria</taxon>
        <taxon>Campylobacterales</taxon>
        <taxon>Arcobacteraceae</taxon>
        <taxon>Arcobacter</taxon>
    </lineage>
</organism>
<dbReference type="Proteomes" id="UP001060012">
    <property type="component" value="Chromosome"/>
</dbReference>
<sequence length="130" mass="15361">MIDNELKLNEIKGLADIPDNSIFIFSALVFLALVLLFLLVLFIIKLLKNRKKDLRKEYFEILENLDFKDPKQSAYIITKYARLLAKNEREQKIANELIEELEEYKYKKEVDTIEEKTKAKLSTFMDIVDV</sequence>
<proteinExistence type="predicted"/>
<keyword evidence="4" id="KW-1185">Reference proteome</keyword>
<accession>A0ABY5E4S8</accession>
<keyword evidence="2" id="KW-1133">Transmembrane helix</keyword>
<evidence type="ECO:0008006" key="5">
    <source>
        <dbReference type="Google" id="ProtNLM"/>
    </source>
</evidence>
<dbReference type="RefSeq" id="WP_254577338.1">
    <property type="nucleotide sequence ID" value="NZ_CP100595.1"/>
</dbReference>
<evidence type="ECO:0000313" key="4">
    <source>
        <dbReference type="Proteomes" id="UP001060012"/>
    </source>
</evidence>
<dbReference type="EMBL" id="CP100595">
    <property type="protein sequence ID" value="UTJ07159.1"/>
    <property type="molecule type" value="Genomic_DNA"/>
</dbReference>
<protein>
    <recommendedName>
        <fullName evidence="5">DUF4381 domain-containing protein</fullName>
    </recommendedName>
</protein>
<gene>
    <name evidence="3" type="ORF">NJU99_03460</name>
</gene>
<name>A0ABY5E4S8_9BACT</name>
<keyword evidence="2" id="KW-0812">Transmembrane</keyword>
<keyword evidence="1" id="KW-0175">Coiled coil</keyword>
<keyword evidence="2" id="KW-0472">Membrane</keyword>
<feature type="transmembrane region" description="Helical" evidence="2">
    <location>
        <begin position="22"/>
        <end position="47"/>
    </location>
</feature>
<reference evidence="3" key="1">
    <citation type="submission" date="2022-07" db="EMBL/GenBank/DDBJ databases">
        <title>Arcobacter roscoffensis sp. nov., a marine bacterium isolated from coastal seawater collected from Roscoff, France.</title>
        <authorList>
            <person name="Pascual J."/>
            <person name="Lepeaux C."/>
            <person name="Methner A."/>
            <person name="Overmann J."/>
        </authorList>
    </citation>
    <scope>NUCLEOTIDE SEQUENCE</scope>
    <source>
        <strain evidence="3">ARW1-2F2</strain>
    </source>
</reference>
<evidence type="ECO:0000256" key="2">
    <source>
        <dbReference type="SAM" id="Phobius"/>
    </source>
</evidence>